<evidence type="ECO:0000313" key="3">
    <source>
        <dbReference type="Proteomes" id="UP000006073"/>
    </source>
</evidence>
<sequence>MLIISGIQIKKGKILKIMLGFLFALFQLYYFSQGGKEII</sequence>
<gene>
    <name evidence="2" type="ORF">A33Q_3501</name>
</gene>
<keyword evidence="1" id="KW-0472">Membrane</keyword>
<comment type="caution">
    <text evidence="2">The sequence shown here is derived from an EMBL/GenBank/DDBJ whole genome shotgun (WGS) entry which is preliminary data.</text>
</comment>
<dbReference type="STRING" id="1189612.A33Q_3501"/>
<reference evidence="2 3" key="1">
    <citation type="journal article" date="2013" name="Genome Announc.">
        <title>Draft Genome Sequence of Indibacter alkaliphilus Strain LW1T, Isolated from Lonar Lake, a Haloalkaline Lake in the Buldana District of Maharashtra, India.</title>
        <authorList>
            <person name="Singh A."/>
            <person name="Kumar Jangir P."/>
            <person name="Sharma R."/>
            <person name="Singh A."/>
            <person name="Kumar Pinnaka A."/>
            <person name="Shivaji S."/>
        </authorList>
    </citation>
    <scope>NUCLEOTIDE SEQUENCE [LARGE SCALE GENOMIC DNA]</scope>
    <source>
        <strain evidence="3">CCUG 57479 / KCTC 22604 / LW1</strain>
    </source>
</reference>
<keyword evidence="1" id="KW-0812">Transmembrane</keyword>
<dbReference type="EMBL" id="ALWO02000045">
    <property type="protein sequence ID" value="EOZ93555.1"/>
    <property type="molecule type" value="Genomic_DNA"/>
</dbReference>
<feature type="transmembrane region" description="Helical" evidence="1">
    <location>
        <begin position="12"/>
        <end position="31"/>
    </location>
</feature>
<keyword evidence="3" id="KW-1185">Reference proteome</keyword>
<dbReference type="Proteomes" id="UP000006073">
    <property type="component" value="Unassembled WGS sequence"/>
</dbReference>
<evidence type="ECO:0000256" key="1">
    <source>
        <dbReference type="SAM" id="Phobius"/>
    </source>
</evidence>
<accession>S2D988</accession>
<keyword evidence="1" id="KW-1133">Transmembrane helix</keyword>
<dbReference type="AlphaFoldDB" id="S2D988"/>
<protein>
    <submittedName>
        <fullName evidence="2">Uncharacterized protein</fullName>
    </submittedName>
</protein>
<evidence type="ECO:0000313" key="2">
    <source>
        <dbReference type="EMBL" id="EOZ93555.1"/>
    </source>
</evidence>
<proteinExistence type="predicted"/>
<name>S2D988_INDAL</name>
<organism evidence="2 3">
    <name type="scientific">Indibacter alkaliphilus (strain CCUG 57479 / KCTC 22604 / LW1)</name>
    <dbReference type="NCBI Taxonomy" id="1189612"/>
    <lineage>
        <taxon>Bacteria</taxon>
        <taxon>Pseudomonadati</taxon>
        <taxon>Bacteroidota</taxon>
        <taxon>Cytophagia</taxon>
        <taxon>Cytophagales</taxon>
        <taxon>Cyclobacteriaceae</taxon>
    </lineage>
</organism>